<evidence type="ECO:0000259" key="1">
    <source>
        <dbReference type="SMART" id="SM00587"/>
    </source>
</evidence>
<dbReference type="SUPFAM" id="SSF56112">
    <property type="entry name" value="Protein kinase-like (PK-like)"/>
    <property type="match status" value="1"/>
</dbReference>
<evidence type="ECO:0000313" key="3">
    <source>
        <dbReference type="Proteomes" id="UP000251923"/>
    </source>
</evidence>
<feature type="domain" description="CHK kinase-like" evidence="1">
    <location>
        <begin position="122"/>
        <end position="300"/>
    </location>
</feature>
<gene>
    <name evidence="2" type="ORF">DBT54_09730</name>
</gene>
<proteinExistence type="predicted"/>
<evidence type="ECO:0000313" key="2">
    <source>
        <dbReference type="EMBL" id="RAV76576.1"/>
    </source>
</evidence>
<protein>
    <recommendedName>
        <fullName evidence="1">CHK kinase-like domain-containing protein</fullName>
    </recommendedName>
</protein>
<accession>A0A329NXU2</accession>
<comment type="caution">
    <text evidence="2">The sequence shown here is derived from an EMBL/GenBank/DDBJ whole genome shotgun (WGS) entry which is preliminary data.</text>
</comment>
<dbReference type="Proteomes" id="UP000251923">
    <property type="component" value="Unassembled WGS sequence"/>
</dbReference>
<dbReference type="SMART" id="SM00587">
    <property type="entry name" value="CHK"/>
    <property type="match status" value="1"/>
</dbReference>
<dbReference type="PANTHER" id="PTHR11012:SF30">
    <property type="entry name" value="PROTEIN KINASE-LIKE DOMAIN-CONTAINING"/>
    <property type="match status" value="1"/>
</dbReference>
<dbReference type="AlphaFoldDB" id="A0A329NXU2"/>
<sequence length="361" mass="40145">MLDTKPSIVRPAGVTPDWMTGVLRQAGYEATVKSIAAKKVGTGQVGESVRFTLDYKGDARGAPATLVGKFPSPDDESRATGVTHGNYIREVNFYRHLASNAGITTPKCYFTDVDPATSEFVLIMEDLAPAVQGDQMRGVTLAEAGLAMDEAAKLHASHWGDDSMDELAWLMESKAAPVVATGELMGVLWAAFQERYGDRIPKNYLPIGDAIIRNYEFYRNGYTGPRCLMHFDYRPDNMMFGTAEGGYPLAVVDWQSIGYGCGLSDVSYFLSGALKREELRRHERALLERYHRKLQELGVRDFSFDDVWDGYVRYSFSLFVMAFAASMIVERTPRGDDMFFAMLRGGAEHVLDLDALSLFPN</sequence>
<dbReference type="EMBL" id="QMHM01000050">
    <property type="protein sequence ID" value="RAV76576.1"/>
    <property type="molecule type" value="Genomic_DNA"/>
</dbReference>
<organism evidence="2 3">
    <name type="scientific">Aerococcus urinae</name>
    <dbReference type="NCBI Taxonomy" id="1376"/>
    <lineage>
        <taxon>Bacteria</taxon>
        <taxon>Bacillati</taxon>
        <taxon>Bacillota</taxon>
        <taxon>Bacilli</taxon>
        <taxon>Lactobacillales</taxon>
        <taxon>Aerococcaceae</taxon>
        <taxon>Aerococcus</taxon>
    </lineage>
</organism>
<dbReference type="PANTHER" id="PTHR11012">
    <property type="entry name" value="PROTEIN KINASE-LIKE DOMAIN-CONTAINING"/>
    <property type="match status" value="1"/>
</dbReference>
<dbReference type="Pfam" id="PF01636">
    <property type="entry name" value="APH"/>
    <property type="match status" value="1"/>
</dbReference>
<dbReference type="Gene3D" id="3.90.1200.10">
    <property type="match status" value="1"/>
</dbReference>
<dbReference type="InterPro" id="IPR002575">
    <property type="entry name" value="Aminoglycoside_PTrfase"/>
</dbReference>
<name>A0A329NXU2_9LACT</name>
<dbReference type="InterPro" id="IPR015897">
    <property type="entry name" value="CHK_kinase-like"/>
</dbReference>
<dbReference type="InterPro" id="IPR011009">
    <property type="entry name" value="Kinase-like_dom_sf"/>
</dbReference>
<reference evidence="2 3" key="1">
    <citation type="submission" date="2018-04" db="EMBL/GenBank/DDBJ databases">
        <title>Aerococcus urinae genomes.</title>
        <authorList>
            <person name="Hilt E."/>
            <person name="Gilbert N.M."/>
            <person name="Thomas-White K."/>
            <person name="Putonti C."/>
            <person name="Lewis A.L."/>
            <person name="Visck K.L."/>
            <person name="Wolfe A.J."/>
        </authorList>
    </citation>
    <scope>NUCLEOTIDE SEQUENCE [LARGE SCALE GENOMIC DNA]</scope>
    <source>
        <strain evidence="2 3">UMB7480</strain>
    </source>
</reference>